<keyword evidence="2" id="KW-0645">Protease</keyword>
<dbReference type="Gene3D" id="3.90.1720.10">
    <property type="entry name" value="endopeptidase domain like (from Nostoc punctiforme)"/>
    <property type="match status" value="1"/>
</dbReference>
<dbReference type="GO" id="GO:0008234">
    <property type="term" value="F:cysteine-type peptidase activity"/>
    <property type="evidence" value="ECO:0007669"/>
    <property type="project" value="UniProtKB-KW"/>
</dbReference>
<dbReference type="SUPFAM" id="SSF54001">
    <property type="entry name" value="Cysteine proteinases"/>
    <property type="match status" value="1"/>
</dbReference>
<feature type="compositionally biased region" description="Basic and acidic residues" evidence="5">
    <location>
        <begin position="115"/>
        <end position="124"/>
    </location>
</feature>
<evidence type="ECO:0000256" key="2">
    <source>
        <dbReference type="ARBA" id="ARBA00022670"/>
    </source>
</evidence>
<sequence length="1012" mass="112554">MARDRNFQRKQKDARMPARDSHGEDRMAARQGEPDFDLRRARDAPSSGTSRNRRQAAPVQAETYGSDIFAGCENSDTAAQDSPIQVFPGQEPTGSEPYVPETGRGSQGQGNAVYRDARREKPRQADFSQESPGRRNTVYQNFRQEEPRQTDSSQESPGGRNAAYQNFRQEEPRQEDSSQESPGRRNTVYRDSRQEEPRQADSGQESPGRRNATYRNFRQEEPRQADSDQENPGETSFAEHDPKGTDSRYGKLFQESAGAQKGEEKSGQAGRRNRTRQHGNKYQQRFRETAQAGEQAAQAEGKAGDGQKKISKLEFTADELPPETADKKLTKARRKAERTAEKLEQAESRLPARRRLRMETASDPDTGKAKKRLKFEKEVKSQRAHVKGPVPMRPVKAGANTAIGYAHKKIYQTENENVGIKAAHRTELVSESGLRMAYHRHKTAPYRRVAKLQQKSARANARLAYRQTLHDSPELKKNLLARMWQKQKIKRQYAKAAREAKKAGKRAKDTAVTTEKIAAGVVHAVRRHPVLCGIVLLLLLVFFLIASLISSFSNLGTGGLGSLAASTYLADDADINNAELAYTEWETDLQMQVNRVETDRPGYDEYRYNIGPIEHDPYVLMGYLTSAYQNFTYAQVEGVLRELFNGQYSLSFSEETETRYRTETSTDPETGEETEEEVPYEWHILNVTLTSVPLENLVVPRMDADQKEICEILLQTKGNRQYVKNVFGTNWLPYVTSYYGYRVHPISGGKNYHTGVDIGMPQGTEILAGHDGTVTLAGEAGGYGLCVAIEGEAYEGHSLTTKYGHCSQILVSAGQEVRAGDVIAKVGSTGNSTGPHLHLEVLVDGQYRNPLYFADTGDTSERHLPTVGAGGGGNYFDYDVPPEALADEKFAAMLAEAEKYLGYPYVWGGASPSTSFDCSGYVSWVVNHCGVGWNFGRLTADGLLGVCTPVSSADARPGDLIFFQGTYNTSGASHVGIYVGNGMMIHCGDPISYANINTSYWQQHFYTFGRLP</sequence>
<dbReference type="GO" id="GO:0006508">
    <property type="term" value="P:proteolysis"/>
    <property type="evidence" value="ECO:0007669"/>
    <property type="project" value="UniProtKB-KW"/>
</dbReference>
<keyword evidence="6" id="KW-0812">Transmembrane</keyword>
<dbReference type="PROSITE" id="PS51935">
    <property type="entry name" value="NLPC_P60"/>
    <property type="match status" value="1"/>
</dbReference>
<evidence type="ECO:0000256" key="5">
    <source>
        <dbReference type="SAM" id="MobiDB-lite"/>
    </source>
</evidence>
<dbReference type="PANTHER" id="PTHR47053">
    <property type="entry name" value="MUREIN DD-ENDOPEPTIDASE MEPH-RELATED"/>
    <property type="match status" value="1"/>
</dbReference>
<feature type="compositionally biased region" description="Basic and acidic residues" evidence="5">
    <location>
        <begin position="357"/>
        <end position="368"/>
    </location>
</feature>
<feature type="compositionally biased region" description="Basic and acidic residues" evidence="5">
    <location>
        <begin position="217"/>
        <end position="226"/>
    </location>
</feature>
<feature type="compositionally biased region" description="Low complexity" evidence="5">
    <location>
        <begin position="290"/>
        <end position="301"/>
    </location>
</feature>
<evidence type="ECO:0000256" key="3">
    <source>
        <dbReference type="ARBA" id="ARBA00022801"/>
    </source>
</evidence>
<evidence type="ECO:0000313" key="9">
    <source>
        <dbReference type="Proteomes" id="UP000236311"/>
    </source>
</evidence>
<dbReference type="CDD" id="cd12797">
    <property type="entry name" value="M23_peptidase"/>
    <property type="match status" value="1"/>
</dbReference>
<evidence type="ECO:0000256" key="4">
    <source>
        <dbReference type="ARBA" id="ARBA00022807"/>
    </source>
</evidence>
<protein>
    <submittedName>
        <fullName evidence="8">Murein DD-endopeptidase MepM</fullName>
        <ecNumber evidence="8">3.4.24.-</ecNumber>
    </submittedName>
</protein>
<keyword evidence="4" id="KW-0788">Thiol protease</keyword>
<dbReference type="SUPFAM" id="SSF51261">
    <property type="entry name" value="Duplicated hybrid motif"/>
    <property type="match status" value="1"/>
</dbReference>
<dbReference type="RefSeq" id="WP_103241968.1">
    <property type="nucleotide sequence ID" value="NZ_JANJZD010000038.1"/>
</dbReference>
<feature type="transmembrane region" description="Helical" evidence="6">
    <location>
        <begin position="530"/>
        <end position="549"/>
    </location>
</feature>
<dbReference type="InterPro" id="IPR038765">
    <property type="entry name" value="Papain-like_cys_pep_sf"/>
</dbReference>
<dbReference type="InterPro" id="IPR000064">
    <property type="entry name" value="NLP_P60_dom"/>
</dbReference>
<evidence type="ECO:0000256" key="6">
    <source>
        <dbReference type="SAM" id="Phobius"/>
    </source>
</evidence>
<keyword evidence="6" id="KW-0472">Membrane</keyword>
<feature type="compositionally biased region" description="Basic and acidic residues" evidence="5">
    <location>
        <begin position="188"/>
        <end position="199"/>
    </location>
</feature>
<evidence type="ECO:0000313" key="8">
    <source>
        <dbReference type="EMBL" id="SOY31999.1"/>
    </source>
</evidence>
<dbReference type="EMBL" id="OFSM01000036">
    <property type="protein sequence ID" value="SOY31999.1"/>
    <property type="molecule type" value="Genomic_DNA"/>
</dbReference>
<dbReference type="InterPro" id="IPR011055">
    <property type="entry name" value="Dup_hybrid_motif"/>
</dbReference>
<evidence type="ECO:0000256" key="1">
    <source>
        <dbReference type="ARBA" id="ARBA00007074"/>
    </source>
</evidence>
<reference evidence="8 9" key="1">
    <citation type="submission" date="2018-01" db="EMBL/GenBank/DDBJ databases">
        <authorList>
            <person name="Gaut B.S."/>
            <person name="Morton B.R."/>
            <person name="Clegg M.T."/>
            <person name="Duvall M.R."/>
        </authorList>
    </citation>
    <scope>NUCLEOTIDE SEQUENCE [LARGE SCALE GENOMIC DNA]</scope>
    <source>
        <strain evidence="8">GP69</strain>
    </source>
</reference>
<feature type="compositionally biased region" description="Basic and acidic residues" evidence="5">
    <location>
        <begin position="302"/>
        <end position="312"/>
    </location>
</feature>
<dbReference type="EC" id="3.4.24.-" evidence="8"/>
<dbReference type="PANTHER" id="PTHR47053:SF1">
    <property type="entry name" value="MUREIN DD-ENDOPEPTIDASE MEPH-RELATED"/>
    <property type="match status" value="1"/>
</dbReference>
<keyword evidence="6" id="KW-1133">Transmembrane helix</keyword>
<gene>
    <name evidence="8" type="primary">mepM_4</name>
    <name evidence="8" type="ORF">AMURIS_04752</name>
</gene>
<feature type="compositionally biased region" description="Basic and acidic residues" evidence="5">
    <location>
        <begin position="237"/>
        <end position="249"/>
    </location>
</feature>
<feature type="compositionally biased region" description="Basic and acidic residues" evidence="5">
    <location>
        <begin position="337"/>
        <end position="347"/>
    </location>
</feature>
<dbReference type="AlphaFoldDB" id="A0A2K4ZNE1"/>
<name>A0A2K4ZNE1_9FIRM</name>
<comment type="similarity">
    <text evidence="1">Belongs to the peptidase C40 family.</text>
</comment>
<dbReference type="NCBIfam" id="NF045974">
    <property type="entry name" value="conju_CD1108"/>
    <property type="match status" value="1"/>
</dbReference>
<feature type="region of interest" description="Disordered" evidence="5">
    <location>
        <begin position="1"/>
        <end position="395"/>
    </location>
</feature>
<organism evidence="8 9">
    <name type="scientific">Acetatifactor muris</name>
    <dbReference type="NCBI Taxonomy" id="879566"/>
    <lineage>
        <taxon>Bacteria</taxon>
        <taxon>Bacillati</taxon>
        <taxon>Bacillota</taxon>
        <taxon>Clostridia</taxon>
        <taxon>Lachnospirales</taxon>
        <taxon>Lachnospiraceae</taxon>
        <taxon>Acetatifactor</taxon>
    </lineage>
</organism>
<dbReference type="Gene3D" id="2.70.70.10">
    <property type="entry name" value="Glucose Permease (Domain IIA)"/>
    <property type="match status" value="1"/>
</dbReference>
<dbReference type="InterPro" id="IPR016047">
    <property type="entry name" value="M23ase_b-sheet_dom"/>
</dbReference>
<feature type="compositionally biased region" description="Basic and acidic residues" evidence="5">
    <location>
        <begin position="1"/>
        <end position="43"/>
    </location>
</feature>
<dbReference type="Proteomes" id="UP000236311">
    <property type="component" value="Unassembled WGS sequence"/>
</dbReference>
<feature type="compositionally biased region" description="Acidic residues" evidence="5">
    <location>
        <begin position="669"/>
        <end position="678"/>
    </location>
</feature>
<accession>A0A2K4ZNE1</accession>
<dbReference type="InterPro" id="IPR051202">
    <property type="entry name" value="Peptidase_C40"/>
</dbReference>
<feature type="domain" description="NlpC/P60" evidence="7">
    <location>
        <begin position="887"/>
        <end position="1012"/>
    </location>
</feature>
<keyword evidence="3 8" id="KW-0378">Hydrolase</keyword>
<dbReference type="Pfam" id="PF00877">
    <property type="entry name" value="NLPC_P60"/>
    <property type="match status" value="1"/>
</dbReference>
<evidence type="ECO:0000259" key="7">
    <source>
        <dbReference type="PROSITE" id="PS51935"/>
    </source>
</evidence>
<dbReference type="Pfam" id="PF01551">
    <property type="entry name" value="Peptidase_M23"/>
    <property type="match status" value="1"/>
</dbReference>
<dbReference type="OrthoDB" id="9812962at2"/>
<feature type="compositionally biased region" description="Polar residues" evidence="5">
    <location>
        <begin position="74"/>
        <end position="83"/>
    </location>
</feature>
<proteinExistence type="inferred from homology"/>
<keyword evidence="9" id="KW-1185">Reference proteome</keyword>
<feature type="region of interest" description="Disordered" evidence="5">
    <location>
        <begin position="655"/>
        <end position="678"/>
    </location>
</feature>